<dbReference type="CDD" id="cd00430">
    <property type="entry name" value="PLPDE_III_AR"/>
    <property type="match status" value="1"/>
</dbReference>
<keyword evidence="3 4" id="KW-0413">Isomerase</keyword>
<dbReference type="PANTHER" id="PTHR30511">
    <property type="entry name" value="ALANINE RACEMASE"/>
    <property type="match status" value="1"/>
</dbReference>
<keyword evidence="2 4" id="KW-0663">Pyridoxal phosphate</keyword>
<dbReference type="InterPro" id="IPR011079">
    <property type="entry name" value="Ala_racemase_C"/>
</dbReference>
<dbReference type="GO" id="GO:0009252">
    <property type="term" value="P:peptidoglycan biosynthetic process"/>
    <property type="evidence" value="ECO:0007669"/>
    <property type="project" value="TreeGrafter"/>
</dbReference>
<dbReference type="GO" id="GO:0030170">
    <property type="term" value="F:pyridoxal phosphate binding"/>
    <property type="evidence" value="ECO:0007669"/>
    <property type="project" value="UniProtKB-UniRule"/>
</dbReference>
<reference evidence="7 8" key="1">
    <citation type="submission" date="2017-08" db="EMBL/GenBank/DDBJ databases">
        <title>Substantial Increase in Enzyme Production by Combined Drug-Resistance Mutations in Paenibacillus agaridevorans.</title>
        <authorList>
            <person name="Tanaka Y."/>
            <person name="Funane K."/>
            <person name="Hosaka T."/>
            <person name="Shiwa Y."/>
            <person name="Fujita N."/>
            <person name="Miyazaki T."/>
            <person name="Yoshikawa H."/>
            <person name="Murakami K."/>
            <person name="Kasahara K."/>
            <person name="Inaoka T."/>
            <person name="Hiraga Y."/>
            <person name="Ochi K."/>
        </authorList>
    </citation>
    <scope>NUCLEOTIDE SEQUENCE [LARGE SCALE GENOMIC DNA]</scope>
    <source>
        <strain evidence="7 8">T-3040</strain>
    </source>
</reference>
<dbReference type="Gene3D" id="3.20.20.10">
    <property type="entry name" value="Alanine racemase"/>
    <property type="match status" value="1"/>
</dbReference>
<evidence type="ECO:0000313" key="8">
    <source>
        <dbReference type="Proteomes" id="UP000245202"/>
    </source>
</evidence>
<dbReference type="SUPFAM" id="SSF51419">
    <property type="entry name" value="PLP-binding barrel"/>
    <property type="match status" value="1"/>
</dbReference>
<dbReference type="Pfam" id="PF01168">
    <property type="entry name" value="Ala_racemase_N"/>
    <property type="match status" value="1"/>
</dbReference>
<comment type="cofactor">
    <cofactor evidence="1 4">
        <name>pyridoxal 5'-phosphate</name>
        <dbReference type="ChEBI" id="CHEBI:597326"/>
    </cofactor>
</comment>
<dbReference type="SUPFAM" id="SSF50621">
    <property type="entry name" value="Alanine racemase C-terminal domain-like"/>
    <property type="match status" value="1"/>
</dbReference>
<proteinExistence type="inferred from homology"/>
<dbReference type="PRINTS" id="PR00992">
    <property type="entry name" value="ALARACEMASE"/>
</dbReference>
<evidence type="ECO:0000256" key="3">
    <source>
        <dbReference type="ARBA" id="ARBA00023235"/>
    </source>
</evidence>
<dbReference type="EC" id="5.1.1.1" evidence="4"/>
<dbReference type="Pfam" id="PF00842">
    <property type="entry name" value="Ala_racemase_C"/>
    <property type="match status" value="1"/>
</dbReference>
<keyword evidence="8" id="KW-1185">Reference proteome</keyword>
<comment type="caution">
    <text evidence="7">The sequence shown here is derived from an EMBL/GenBank/DDBJ whole genome shotgun (WGS) entry which is preliminary data.</text>
</comment>
<accession>A0A2R5ER00</accession>
<gene>
    <name evidence="7" type="ORF">PAT3040_00309</name>
</gene>
<protein>
    <recommendedName>
        <fullName evidence="4">Alanine racemase</fullName>
        <ecNumber evidence="4">5.1.1.1</ecNumber>
    </recommendedName>
</protein>
<dbReference type="InterPro" id="IPR001608">
    <property type="entry name" value="Ala_racemase_N"/>
</dbReference>
<feature type="domain" description="Alanine racemase C-terminal" evidence="6">
    <location>
        <begin position="198"/>
        <end position="325"/>
    </location>
</feature>
<dbReference type="EMBL" id="BDQX01000028">
    <property type="protein sequence ID" value="GBG05824.1"/>
    <property type="molecule type" value="Genomic_DNA"/>
</dbReference>
<dbReference type="UniPathway" id="UPA00042">
    <property type="reaction ID" value="UER00497"/>
</dbReference>
<comment type="catalytic activity">
    <reaction evidence="4">
        <text>L-alanine = D-alanine</text>
        <dbReference type="Rhea" id="RHEA:20249"/>
        <dbReference type="ChEBI" id="CHEBI:57416"/>
        <dbReference type="ChEBI" id="CHEBI:57972"/>
        <dbReference type="EC" id="5.1.1.1"/>
    </reaction>
</comment>
<dbReference type="GO" id="GO:0005829">
    <property type="term" value="C:cytosol"/>
    <property type="evidence" value="ECO:0007669"/>
    <property type="project" value="TreeGrafter"/>
</dbReference>
<evidence type="ECO:0000259" key="6">
    <source>
        <dbReference type="SMART" id="SM01005"/>
    </source>
</evidence>
<dbReference type="AlphaFoldDB" id="A0A2R5ER00"/>
<dbReference type="FunFam" id="3.20.20.10:FF:000002">
    <property type="entry name" value="Alanine racemase"/>
    <property type="match status" value="1"/>
</dbReference>
<evidence type="ECO:0000313" key="7">
    <source>
        <dbReference type="EMBL" id="GBG05824.1"/>
    </source>
</evidence>
<dbReference type="Proteomes" id="UP000245202">
    <property type="component" value="Unassembled WGS sequence"/>
</dbReference>
<comment type="pathway">
    <text evidence="4">Amino-acid biosynthesis; D-alanine biosynthesis; D-alanine from L-alanine: step 1/1.</text>
</comment>
<dbReference type="GO" id="GO:0008784">
    <property type="term" value="F:alanine racemase activity"/>
    <property type="evidence" value="ECO:0007669"/>
    <property type="project" value="UniProtKB-UniRule"/>
</dbReference>
<dbReference type="InterPro" id="IPR000821">
    <property type="entry name" value="Ala_racemase"/>
</dbReference>
<dbReference type="InterPro" id="IPR029066">
    <property type="entry name" value="PLP-binding_barrel"/>
</dbReference>
<evidence type="ECO:0000256" key="5">
    <source>
        <dbReference type="PIRSR" id="PIRSR600821-52"/>
    </source>
</evidence>
<evidence type="ECO:0000256" key="4">
    <source>
        <dbReference type="HAMAP-Rule" id="MF_01201"/>
    </source>
</evidence>
<evidence type="ECO:0000256" key="2">
    <source>
        <dbReference type="ARBA" id="ARBA00022898"/>
    </source>
</evidence>
<comment type="function">
    <text evidence="4">Catalyzes the interconversion of L-alanine and D-alanine. May also act on other amino acids.</text>
</comment>
<sequence length="325" mass="35686">MGKLALRLGVDYLAVAILDEALQLRESGIEAPILILGYTPIRSISVAVSHHITITVYTEDVLEEIITQAARLGIVAAIHLKVDTGMSRIGVSSREEALSLVEKASKSPFVRLEGIYTHFAIADEQDCPFTAEQFMRFMSYIHFIEEKGYEIPIKHCCNSAATLNFPHMHLDMVRVGIALYGLYPDPSMKKHPVVLEQAISLKSKIVSVKTVSESQSISYGCTCKPDRESLIATLPIGYADGLSRALSNMGCVAVRDQRAPIVGRICMDQTMINVTDIADCKPGEVITLIGIEGLAPSVDEMADWMGTINYEVVCLIGKRVPRVFK</sequence>
<dbReference type="SMART" id="SM01005">
    <property type="entry name" value="Ala_racemase_C"/>
    <property type="match status" value="1"/>
</dbReference>
<dbReference type="GO" id="GO:0030632">
    <property type="term" value="P:D-alanine biosynthetic process"/>
    <property type="evidence" value="ECO:0007669"/>
    <property type="project" value="UniProtKB-UniRule"/>
</dbReference>
<dbReference type="PANTHER" id="PTHR30511:SF0">
    <property type="entry name" value="ALANINE RACEMASE, CATABOLIC-RELATED"/>
    <property type="match status" value="1"/>
</dbReference>
<dbReference type="NCBIfam" id="TIGR00492">
    <property type="entry name" value="alr"/>
    <property type="match status" value="1"/>
</dbReference>
<dbReference type="HAMAP" id="MF_01201">
    <property type="entry name" value="Ala_racemase"/>
    <property type="match status" value="1"/>
</dbReference>
<evidence type="ECO:0000256" key="1">
    <source>
        <dbReference type="ARBA" id="ARBA00001933"/>
    </source>
</evidence>
<feature type="binding site" evidence="4 5">
    <location>
        <position position="267"/>
    </location>
    <ligand>
        <name>substrate</name>
    </ligand>
</feature>
<comment type="similarity">
    <text evidence="4">Belongs to the alanine racemase family.</text>
</comment>
<name>A0A2R5ER00_9BACL</name>
<comment type="caution">
    <text evidence="4">Lacks conserved residue(s) required for the propagation of feature annotation.</text>
</comment>
<organism evidence="7 8">
    <name type="scientific">Paenibacillus agaridevorans</name>
    <dbReference type="NCBI Taxonomy" id="171404"/>
    <lineage>
        <taxon>Bacteria</taxon>
        <taxon>Bacillati</taxon>
        <taxon>Bacillota</taxon>
        <taxon>Bacilli</taxon>
        <taxon>Bacillales</taxon>
        <taxon>Paenibacillaceae</taxon>
        <taxon>Paenibacillus</taxon>
    </lineage>
</organism>
<feature type="active site" description="Proton acceptor; specific for L-alanine" evidence="4">
    <location>
        <position position="219"/>
    </location>
</feature>
<dbReference type="Gene3D" id="2.40.37.10">
    <property type="entry name" value="Lyase, Ornithine Decarboxylase, Chain A, domain 1"/>
    <property type="match status" value="1"/>
</dbReference>
<dbReference type="InterPro" id="IPR009006">
    <property type="entry name" value="Ala_racemase/Decarboxylase_C"/>
</dbReference>
<feature type="binding site" evidence="4 5">
    <location>
        <position position="88"/>
    </location>
    <ligand>
        <name>substrate</name>
    </ligand>
</feature>